<keyword evidence="3" id="KW-1003">Cell membrane</keyword>
<evidence type="ECO:0000259" key="9">
    <source>
        <dbReference type="Pfam" id="PF00361"/>
    </source>
</evidence>
<reference evidence="12 13" key="1">
    <citation type="submission" date="2016-06" db="EMBL/GenBank/DDBJ databases">
        <authorList>
            <person name="Kjaerup R.B."/>
            <person name="Dalgaard T.S."/>
            <person name="Juul-Madsen H.R."/>
        </authorList>
    </citation>
    <scope>NUCLEOTIDE SEQUENCE [LARGE SCALE GENOMIC DNA]</scope>
    <source>
        <strain evidence="12 13">1081914.2</strain>
    </source>
</reference>
<feature type="transmembrane region" description="Helical" evidence="8">
    <location>
        <begin position="487"/>
        <end position="505"/>
    </location>
</feature>
<dbReference type="InterPro" id="IPR050616">
    <property type="entry name" value="CPA3_Na-H_Antiporter_A"/>
</dbReference>
<name>A0A1A3BHB7_MYCAS</name>
<feature type="transmembrane region" description="Helical" evidence="8">
    <location>
        <begin position="404"/>
        <end position="425"/>
    </location>
</feature>
<gene>
    <name evidence="12" type="ORF">A9X01_05540</name>
</gene>
<dbReference type="InterPro" id="IPR001750">
    <property type="entry name" value="ND/Mrp_TM"/>
</dbReference>
<dbReference type="Proteomes" id="UP000093795">
    <property type="component" value="Unassembled WGS sequence"/>
</dbReference>
<feature type="transmembrane region" description="Helical" evidence="8">
    <location>
        <begin position="21"/>
        <end position="41"/>
    </location>
</feature>
<feature type="transmembrane region" description="Helical" evidence="8">
    <location>
        <begin position="638"/>
        <end position="657"/>
    </location>
</feature>
<feature type="transmembrane region" description="Helical" evidence="8">
    <location>
        <begin position="130"/>
        <end position="147"/>
    </location>
</feature>
<sequence length="767" mass="80175">MAKIPDADATGEPSRRLPADLPGWSSAAFALVGFGVCWAGWRSGGGSATLPWVPSLDMHLRFTYDGLAALYSMLACGIGALVFAYGTGYLSLHLAHQHRPARQRWRFWPWMVLFAVSMVGLATAQDLVLLFVFFDVTAICSYFLIAFDKDEAPARRAALMALLITVASAVALLIGALLLYARYHTFSLPLLIERVDSGPTTTAAAALIAVAALAKSAQVPLHFWLPKAMAAPTPVSAYLHSAAMVAAGVLVLGRVHPLLMHSRPVLTAVLVIGAASVVVGGIGALGQDVLKQVLAYSTISQYGYVVMLYGIGGRLAAGAAAFYVLAHGVAKSALFMTAGAATMATGEDRLSRLGGLGRRRPVLAVAALFAAANLAGLPLTVGFFKDELYFEAAAGAGRLLTVGAVVAAALTLAYIGRFWALLFLGPTRTEPHQIPRVLTWPVVVLAGIGVAGGLAPQLFSRLAADAGSVTNASPLSLTPGYHFDARAGNLMALCAWTLGAALLAMPRVRDGLSQAWLRVGGRFGPLRIYTRSLRALSRLSAAIHDREVRDLRSSVAAVLVPAGLLTGLVFVLTPIRGAYSIGSIGDVDWLILPLLGLVIIATLAVARASARVGMVLALSVVGFGLAAVYALFGAPDIALVAVVVETMITLVFIGALARLPRPGPAGELEVRAGGPEPGRPRRHQRNLAAGGLAGLAAFVSVWGFLSAPSATPSVSEEYLRRTPSAHGQDAVTVIITDFRGLDTLAEITVLLVAVVGVAALLRKGKLW</sequence>
<feature type="transmembrane region" description="Helical" evidence="8">
    <location>
        <begin position="159"/>
        <end position="183"/>
    </location>
</feature>
<evidence type="ECO:0000259" key="10">
    <source>
        <dbReference type="Pfam" id="PF13244"/>
    </source>
</evidence>
<feature type="transmembrane region" description="Helical" evidence="8">
    <location>
        <begin position="743"/>
        <end position="761"/>
    </location>
</feature>
<evidence type="ECO:0000259" key="11">
    <source>
        <dbReference type="Pfam" id="PF20501"/>
    </source>
</evidence>
<dbReference type="Gene3D" id="1.20.120.1200">
    <property type="entry name" value="NADH-ubiquinone/plastoquinone oxidoreductase chain 6, subunit NuoJ"/>
    <property type="match status" value="1"/>
</dbReference>
<comment type="caution">
    <text evidence="12">The sequence shown here is derived from an EMBL/GenBank/DDBJ whole genome shotgun (WGS) entry which is preliminary data.</text>
</comment>
<feature type="domain" description="MrpA C-terminal/MbhE" evidence="11">
    <location>
        <begin position="685"/>
        <end position="763"/>
    </location>
</feature>
<keyword evidence="4 7" id="KW-0812">Transmembrane</keyword>
<evidence type="ECO:0000256" key="7">
    <source>
        <dbReference type="RuleBase" id="RU000320"/>
    </source>
</evidence>
<feature type="transmembrane region" description="Helical" evidence="8">
    <location>
        <begin position="437"/>
        <end position="459"/>
    </location>
</feature>
<dbReference type="STRING" id="1790.A5645_07485"/>
<dbReference type="EMBL" id="LZKQ01000306">
    <property type="protein sequence ID" value="OBI74434.1"/>
    <property type="molecule type" value="Genomic_DNA"/>
</dbReference>
<evidence type="ECO:0000256" key="4">
    <source>
        <dbReference type="ARBA" id="ARBA00022692"/>
    </source>
</evidence>
<evidence type="ECO:0000256" key="6">
    <source>
        <dbReference type="ARBA" id="ARBA00023136"/>
    </source>
</evidence>
<evidence type="ECO:0000313" key="12">
    <source>
        <dbReference type="EMBL" id="OBI74434.1"/>
    </source>
</evidence>
<dbReference type="PANTHER" id="PTHR43373">
    <property type="entry name" value="NA(+)/H(+) ANTIPORTER SUBUNIT"/>
    <property type="match status" value="1"/>
</dbReference>
<dbReference type="InterPro" id="IPR042106">
    <property type="entry name" value="Nuo/plastoQ_OxRdtase_6_NuoJ"/>
</dbReference>
<dbReference type="eggNOG" id="COG1009">
    <property type="taxonomic scope" value="Bacteria"/>
</dbReference>
<dbReference type="Pfam" id="PF13244">
    <property type="entry name" value="MbhD"/>
    <property type="match status" value="1"/>
</dbReference>
<feature type="transmembrane region" description="Helical" evidence="8">
    <location>
        <begin position="687"/>
        <end position="705"/>
    </location>
</feature>
<dbReference type="AlphaFoldDB" id="A0A1A3BHB7"/>
<evidence type="ECO:0000256" key="2">
    <source>
        <dbReference type="ARBA" id="ARBA00022448"/>
    </source>
</evidence>
<dbReference type="InterPro" id="IPR046806">
    <property type="entry name" value="MrpA_C/MbhE"/>
</dbReference>
<dbReference type="RefSeq" id="WP_065123360.1">
    <property type="nucleotide sequence ID" value="NZ_LZKQ01000306.1"/>
</dbReference>
<feature type="transmembrane region" description="Helical" evidence="8">
    <location>
        <begin position="362"/>
        <end position="384"/>
    </location>
</feature>
<feature type="transmembrane region" description="Helical" evidence="8">
    <location>
        <begin position="555"/>
        <end position="575"/>
    </location>
</feature>
<keyword evidence="6 8" id="KW-0472">Membrane</keyword>
<dbReference type="InterPro" id="IPR025383">
    <property type="entry name" value="MrpA_C/MbhD"/>
</dbReference>
<proteinExistence type="predicted"/>
<feature type="transmembrane region" description="Helical" evidence="8">
    <location>
        <begin position="68"/>
        <end position="95"/>
    </location>
</feature>
<feature type="transmembrane region" description="Helical" evidence="8">
    <location>
        <begin position="613"/>
        <end position="632"/>
    </location>
</feature>
<organism evidence="12 13">
    <name type="scientific">Mycobacterium asiaticum</name>
    <dbReference type="NCBI Taxonomy" id="1790"/>
    <lineage>
        <taxon>Bacteria</taxon>
        <taxon>Bacillati</taxon>
        <taxon>Actinomycetota</taxon>
        <taxon>Actinomycetes</taxon>
        <taxon>Mycobacteriales</taxon>
        <taxon>Mycobacteriaceae</taxon>
        <taxon>Mycobacterium</taxon>
    </lineage>
</organism>
<feature type="transmembrane region" description="Helical" evidence="8">
    <location>
        <begin position="587"/>
        <end position="606"/>
    </location>
</feature>
<evidence type="ECO:0000313" key="13">
    <source>
        <dbReference type="Proteomes" id="UP000093795"/>
    </source>
</evidence>
<accession>A0A1A3BHB7</accession>
<dbReference type="Pfam" id="PF20501">
    <property type="entry name" value="MbhE"/>
    <property type="match status" value="1"/>
</dbReference>
<dbReference type="Pfam" id="PF00361">
    <property type="entry name" value="Proton_antipo_M"/>
    <property type="match status" value="1"/>
</dbReference>
<keyword evidence="2" id="KW-0813">Transport</keyword>
<dbReference type="GO" id="GO:0005886">
    <property type="term" value="C:plasma membrane"/>
    <property type="evidence" value="ECO:0007669"/>
    <property type="project" value="UniProtKB-SubCell"/>
</dbReference>
<comment type="subcellular location">
    <subcellularLocation>
        <location evidence="1">Cell membrane</location>
        <topology evidence="1">Multi-pass membrane protein</topology>
    </subcellularLocation>
    <subcellularLocation>
        <location evidence="7">Membrane</location>
        <topology evidence="7">Multi-pass membrane protein</topology>
    </subcellularLocation>
</comment>
<keyword evidence="5 8" id="KW-1133">Transmembrane helix</keyword>
<feature type="domain" description="NADH:quinone oxidoreductase/Mrp antiporter transmembrane" evidence="9">
    <location>
        <begin position="124"/>
        <end position="411"/>
    </location>
</feature>
<feature type="transmembrane region" description="Helical" evidence="8">
    <location>
        <begin position="107"/>
        <end position="124"/>
    </location>
</feature>
<evidence type="ECO:0000256" key="3">
    <source>
        <dbReference type="ARBA" id="ARBA00022475"/>
    </source>
</evidence>
<protein>
    <submittedName>
        <fullName evidence="12">Oxidoreductase</fullName>
    </submittedName>
</protein>
<dbReference type="PANTHER" id="PTHR43373:SF1">
    <property type="entry name" value="NA(+)_H(+) ANTIPORTER SUBUNIT A"/>
    <property type="match status" value="1"/>
</dbReference>
<evidence type="ECO:0000256" key="5">
    <source>
        <dbReference type="ARBA" id="ARBA00022989"/>
    </source>
</evidence>
<evidence type="ECO:0000256" key="8">
    <source>
        <dbReference type="SAM" id="Phobius"/>
    </source>
</evidence>
<evidence type="ECO:0000256" key="1">
    <source>
        <dbReference type="ARBA" id="ARBA00004651"/>
    </source>
</evidence>
<feature type="domain" description="MrpA C-terminal/MbhD" evidence="10">
    <location>
        <begin position="597"/>
        <end position="661"/>
    </location>
</feature>
<feature type="transmembrane region" description="Helical" evidence="8">
    <location>
        <begin position="237"/>
        <end position="259"/>
    </location>
</feature>
<dbReference type="eggNOG" id="COG2111">
    <property type="taxonomic scope" value="Bacteria"/>
</dbReference>
<dbReference type="PRINTS" id="PR01434">
    <property type="entry name" value="NADHDHGNASE5"/>
</dbReference>
<feature type="transmembrane region" description="Helical" evidence="8">
    <location>
        <begin position="265"/>
        <end position="286"/>
    </location>
</feature>
<dbReference type="OrthoDB" id="9811798at2"/>